<evidence type="ECO:0000313" key="3">
    <source>
        <dbReference type="Proteomes" id="UP000184185"/>
    </source>
</evidence>
<dbReference type="Proteomes" id="UP000184185">
    <property type="component" value="Unassembled WGS sequence"/>
</dbReference>
<keyword evidence="3" id="KW-1185">Reference proteome</keyword>
<dbReference type="RefSeq" id="WP_072919092.1">
    <property type="nucleotide sequence ID" value="NZ_FQYQ01000028.1"/>
</dbReference>
<keyword evidence="1" id="KW-0812">Transmembrane</keyword>
<gene>
    <name evidence="2" type="ORF">SAMN02745725_02792</name>
</gene>
<evidence type="ECO:0000313" key="2">
    <source>
        <dbReference type="EMBL" id="SHJ54942.1"/>
    </source>
</evidence>
<sequence>MSKNKYNEERYNRKKFYSRISLGIQMIIQKPIINLVWLILIIGYLALIYGESKFLLMYHDKSLLKEIMVVMLRIINVTVPTLFALAIIETIGELTARKDEADMILVFGNKRDVNNQPPILIKKRFDKKKGIIQREFYTSISMEKWQENKEAICDRLNEHIIGDFSYGGKKKNRGNQIFFETGKGRKVQERGTLYDESF</sequence>
<dbReference type="EMBL" id="FQYQ01000028">
    <property type="protein sequence ID" value="SHJ54942.1"/>
    <property type="molecule type" value="Genomic_DNA"/>
</dbReference>
<name>A0A1M6K7Q0_PSEXY</name>
<accession>A0A1M6K7Q0</accession>
<keyword evidence="1" id="KW-1133">Transmembrane helix</keyword>
<organism evidence="2 3">
    <name type="scientific">Pseudobutyrivibrio xylanivorans DSM 14809</name>
    <dbReference type="NCBI Taxonomy" id="1123012"/>
    <lineage>
        <taxon>Bacteria</taxon>
        <taxon>Bacillati</taxon>
        <taxon>Bacillota</taxon>
        <taxon>Clostridia</taxon>
        <taxon>Lachnospirales</taxon>
        <taxon>Lachnospiraceae</taxon>
        <taxon>Pseudobutyrivibrio</taxon>
    </lineage>
</organism>
<dbReference type="OrthoDB" id="2054304at2"/>
<evidence type="ECO:0000256" key="1">
    <source>
        <dbReference type="SAM" id="Phobius"/>
    </source>
</evidence>
<feature type="transmembrane region" description="Helical" evidence="1">
    <location>
        <begin position="20"/>
        <end position="47"/>
    </location>
</feature>
<keyword evidence="1" id="KW-0472">Membrane</keyword>
<feature type="transmembrane region" description="Helical" evidence="1">
    <location>
        <begin position="67"/>
        <end position="88"/>
    </location>
</feature>
<dbReference type="AlphaFoldDB" id="A0A1M6K7Q0"/>
<proteinExistence type="predicted"/>
<reference evidence="2 3" key="1">
    <citation type="submission" date="2016-11" db="EMBL/GenBank/DDBJ databases">
        <authorList>
            <person name="Jaros S."/>
            <person name="Januszkiewicz K."/>
            <person name="Wedrychowicz H."/>
        </authorList>
    </citation>
    <scope>NUCLEOTIDE SEQUENCE [LARGE SCALE GENOMIC DNA]</scope>
    <source>
        <strain evidence="2 3">DSM 14809</strain>
    </source>
</reference>
<protein>
    <submittedName>
        <fullName evidence="2">Uncharacterized protein</fullName>
    </submittedName>
</protein>